<keyword evidence="1" id="KW-1133">Transmembrane helix</keyword>
<dbReference type="EMBL" id="JAMZEJ010000005">
    <property type="protein sequence ID" value="MCQ8241130.1"/>
    <property type="molecule type" value="Genomic_DNA"/>
</dbReference>
<protein>
    <recommendedName>
        <fullName evidence="4">Transmembrane protein</fullName>
    </recommendedName>
</protein>
<proteinExistence type="predicted"/>
<name>A0ABT1VY37_9PROT</name>
<evidence type="ECO:0008006" key="4">
    <source>
        <dbReference type="Google" id="ProtNLM"/>
    </source>
</evidence>
<sequence length="135" mass="14307">MIERHRIVTLHGLACVIWLGLAVYFVSFALGREGREIGLLPSVLPLVAQLVTRTAQGPDPRDGGKRLGWGRFLLAFLGAMVVLAVAAMLISPYRMGPLYVPVLGGVCACSSAAAFLCQAGMARKALRTADRSGIA</sequence>
<keyword evidence="1" id="KW-0472">Membrane</keyword>
<comment type="caution">
    <text evidence="2">The sequence shown here is derived from an EMBL/GenBank/DDBJ whole genome shotgun (WGS) entry which is preliminary data.</text>
</comment>
<gene>
    <name evidence="2" type="ORF">NFI88_09790</name>
</gene>
<evidence type="ECO:0000256" key="1">
    <source>
        <dbReference type="SAM" id="Phobius"/>
    </source>
</evidence>
<reference evidence="2 3" key="1">
    <citation type="submission" date="2022-06" db="EMBL/GenBank/DDBJ databases">
        <title>Rhizosaccharibacter gen. nov. sp. nov. KSS12, endophytic bacteria isolated from sugarcane.</title>
        <authorList>
            <person name="Pitiwittayakul N."/>
        </authorList>
    </citation>
    <scope>NUCLEOTIDE SEQUENCE [LARGE SCALE GENOMIC DNA]</scope>
    <source>
        <strain evidence="2 3">KSS12</strain>
    </source>
</reference>
<evidence type="ECO:0000313" key="3">
    <source>
        <dbReference type="Proteomes" id="UP001524547"/>
    </source>
</evidence>
<keyword evidence="1" id="KW-0812">Transmembrane</keyword>
<accession>A0ABT1VY37</accession>
<keyword evidence="3" id="KW-1185">Reference proteome</keyword>
<evidence type="ECO:0000313" key="2">
    <source>
        <dbReference type="EMBL" id="MCQ8241130.1"/>
    </source>
</evidence>
<dbReference type="Proteomes" id="UP001524547">
    <property type="component" value="Unassembled WGS sequence"/>
</dbReference>
<feature type="transmembrane region" description="Helical" evidence="1">
    <location>
        <begin position="7"/>
        <end position="31"/>
    </location>
</feature>
<feature type="transmembrane region" description="Helical" evidence="1">
    <location>
        <begin position="67"/>
        <end position="90"/>
    </location>
</feature>
<organism evidence="2 3">
    <name type="scientific">Rhizosaccharibacter radicis</name>
    <dbReference type="NCBI Taxonomy" id="2782605"/>
    <lineage>
        <taxon>Bacteria</taxon>
        <taxon>Pseudomonadati</taxon>
        <taxon>Pseudomonadota</taxon>
        <taxon>Alphaproteobacteria</taxon>
        <taxon>Acetobacterales</taxon>
        <taxon>Acetobacteraceae</taxon>
        <taxon>Rhizosaccharibacter</taxon>
    </lineage>
</organism>
<dbReference type="RefSeq" id="WP_422919869.1">
    <property type="nucleotide sequence ID" value="NZ_JAMZEJ010000005.1"/>
</dbReference>
<feature type="transmembrane region" description="Helical" evidence="1">
    <location>
        <begin position="96"/>
        <end position="117"/>
    </location>
</feature>